<accession>A0ABQ1GXT2</accession>
<dbReference type="EMBL" id="BMJA01000007">
    <property type="protein sequence ID" value="GGA51831.1"/>
    <property type="molecule type" value="Genomic_DNA"/>
</dbReference>
<dbReference type="PANTHER" id="PTHR30289">
    <property type="entry name" value="UNCHARACTERIZED PROTEIN YBCL-RELATED"/>
    <property type="match status" value="1"/>
</dbReference>
<name>A0ABQ1GXT2_9GAMM</name>
<dbReference type="CDD" id="cd00865">
    <property type="entry name" value="PEBP_bact_arch"/>
    <property type="match status" value="1"/>
</dbReference>
<evidence type="ECO:0000313" key="2">
    <source>
        <dbReference type="EMBL" id="GGA51831.1"/>
    </source>
</evidence>
<dbReference type="InterPro" id="IPR005247">
    <property type="entry name" value="YbhB_YbcL/LppC-like"/>
</dbReference>
<dbReference type="Pfam" id="PF01161">
    <property type="entry name" value="PBP"/>
    <property type="match status" value="1"/>
</dbReference>
<dbReference type="InterPro" id="IPR008914">
    <property type="entry name" value="PEBP"/>
</dbReference>
<organism evidence="2 3">
    <name type="scientific">Dyella nitratireducens</name>
    <dbReference type="NCBI Taxonomy" id="1849580"/>
    <lineage>
        <taxon>Bacteria</taxon>
        <taxon>Pseudomonadati</taxon>
        <taxon>Pseudomonadota</taxon>
        <taxon>Gammaproteobacteria</taxon>
        <taxon>Lysobacterales</taxon>
        <taxon>Rhodanobacteraceae</taxon>
        <taxon>Dyella</taxon>
    </lineage>
</organism>
<comment type="caution">
    <text evidence="2">The sequence shown here is derived from an EMBL/GenBank/DDBJ whole genome shotgun (WGS) entry which is preliminary data.</text>
</comment>
<evidence type="ECO:0000313" key="3">
    <source>
        <dbReference type="Proteomes" id="UP000620046"/>
    </source>
</evidence>
<dbReference type="SUPFAM" id="SSF49777">
    <property type="entry name" value="PEBP-like"/>
    <property type="match status" value="1"/>
</dbReference>
<feature type="chain" id="PRO_5045637673" evidence="1">
    <location>
        <begin position="22"/>
        <end position="173"/>
    </location>
</feature>
<reference evidence="3" key="1">
    <citation type="journal article" date="2019" name="Int. J. Syst. Evol. Microbiol.">
        <title>The Global Catalogue of Microorganisms (GCM) 10K type strain sequencing project: providing services to taxonomists for standard genome sequencing and annotation.</title>
        <authorList>
            <consortium name="The Broad Institute Genomics Platform"/>
            <consortium name="The Broad Institute Genome Sequencing Center for Infectious Disease"/>
            <person name="Wu L."/>
            <person name="Ma J."/>
        </authorList>
    </citation>
    <scope>NUCLEOTIDE SEQUENCE [LARGE SCALE GENOMIC DNA]</scope>
    <source>
        <strain evidence="3">CGMCC 1.15439</strain>
    </source>
</reference>
<sequence length="173" mass="17926">MLSFALLVLQTGAACAWQSHAALPISSASFTDGGTIPAKLSCDGADLSPDIRLPTPPSGTRSFAIVVEDPDAPVAFAHWLAYGISADTRELQEGASTPSQRLEHAAEGVNGFGRIGYGGPCPPSGSTHHYVFHIYALDTVPALPSGASAQQVSTAIQGHVLAEGRITGLYTRN</sequence>
<proteinExistence type="predicted"/>
<evidence type="ECO:0000256" key="1">
    <source>
        <dbReference type="SAM" id="SignalP"/>
    </source>
</evidence>
<dbReference type="Proteomes" id="UP000620046">
    <property type="component" value="Unassembled WGS sequence"/>
</dbReference>
<feature type="signal peptide" evidence="1">
    <location>
        <begin position="1"/>
        <end position="21"/>
    </location>
</feature>
<dbReference type="InterPro" id="IPR036610">
    <property type="entry name" value="PEBP-like_sf"/>
</dbReference>
<dbReference type="Gene3D" id="3.90.280.10">
    <property type="entry name" value="PEBP-like"/>
    <property type="match status" value="1"/>
</dbReference>
<keyword evidence="3" id="KW-1185">Reference proteome</keyword>
<keyword evidence="1" id="KW-0732">Signal</keyword>
<protein>
    <submittedName>
        <fullName evidence="2">UPF0098 protein</fullName>
    </submittedName>
</protein>
<dbReference type="PANTHER" id="PTHR30289:SF1">
    <property type="entry name" value="PEBP (PHOSPHATIDYLETHANOLAMINE-BINDING PROTEIN) FAMILY PROTEIN"/>
    <property type="match status" value="1"/>
</dbReference>
<gene>
    <name evidence="2" type="ORF">GCM10010981_46570</name>
</gene>
<dbReference type="NCBIfam" id="TIGR00481">
    <property type="entry name" value="YbhB/YbcL family Raf kinase inhibitor-like protein"/>
    <property type="match status" value="1"/>
</dbReference>